<dbReference type="Proteomes" id="UP000700596">
    <property type="component" value="Unassembled WGS sequence"/>
</dbReference>
<comment type="caution">
    <text evidence="1">The sequence shown here is derived from an EMBL/GenBank/DDBJ whole genome shotgun (WGS) entry which is preliminary data.</text>
</comment>
<keyword evidence="2" id="KW-1185">Reference proteome</keyword>
<organism evidence="1 2">
    <name type="scientific">Dendryphion nanum</name>
    <dbReference type="NCBI Taxonomy" id="256645"/>
    <lineage>
        <taxon>Eukaryota</taxon>
        <taxon>Fungi</taxon>
        <taxon>Dikarya</taxon>
        <taxon>Ascomycota</taxon>
        <taxon>Pezizomycotina</taxon>
        <taxon>Dothideomycetes</taxon>
        <taxon>Pleosporomycetidae</taxon>
        <taxon>Pleosporales</taxon>
        <taxon>Torulaceae</taxon>
        <taxon>Dendryphion</taxon>
    </lineage>
</organism>
<reference evidence="1" key="1">
    <citation type="journal article" date="2021" name="Nat. Commun.">
        <title>Genetic determinants of endophytism in the Arabidopsis root mycobiome.</title>
        <authorList>
            <person name="Mesny F."/>
            <person name="Miyauchi S."/>
            <person name="Thiergart T."/>
            <person name="Pickel B."/>
            <person name="Atanasova L."/>
            <person name="Karlsson M."/>
            <person name="Huettel B."/>
            <person name="Barry K.W."/>
            <person name="Haridas S."/>
            <person name="Chen C."/>
            <person name="Bauer D."/>
            <person name="Andreopoulos W."/>
            <person name="Pangilinan J."/>
            <person name="LaButti K."/>
            <person name="Riley R."/>
            <person name="Lipzen A."/>
            <person name="Clum A."/>
            <person name="Drula E."/>
            <person name="Henrissat B."/>
            <person name="Kohler A."/>
            <person name="Grigoriev I.V."/>
            <person name="Martin F.M."/>
            <person name="Hacquard S."/>
        </authorList>
    </citation>
    <scope>NUCLEOTIDE SEQUENCE</scope>
    <source>
        <strain evidence="1">MPI-CAGE-CH-0243</strain>
    </source>
</reference>
<dbReference type="AlphaFoldDB" id="A0A9P9DNS6"/>
<proteinExistence type="predicted"/>
<accession>A0A9P9DNS6</accession>
<name>A0A9P9DNS6_9PLEO</name>
<sequence>MELVPISLPIEIVLHIVEALRPKYNNVLVSPSHPITQTLLSFTLVCHATRRVANRALLQHCIYLSSKARLRSFLLTASNRPGPCKIEALFLSPFDESGYDHPTATSIRDLFAHVFPSLRRLIIDIPLLSLRRGDGSLGARQVLRDGLSRLENLEEFVSVHKELPFRDHSGNWTRWPNLRRLALFNVAATPKFWADIAAMARLETLVLTCADTLATVDVKREYFRFSPRPLKVLVVNVASEQLQYSHMTGRRSWDRIDPHKIMTLMTYDVPTFFEEDSVTEVCQEFVKAGAENGTLWEWEGDIIPHPPRVWSENWQAFLD</sequence>
<evidence type="ECO:0000313" key="1">
    <source>
        <dbReference type="EMBL" id="KAH7122638.1"/>
    </source>
</evidence>
<protein>
    <submittedName>
        <fullName evidence="1">Uncharacterized protein</fullName>
    </submittedName>
</protein>
<dbReference type="OrthoDB" id="6365676at2759"/>
<evidence type="ECO:0000313" key="2">
    <source>
        <dbReference type="Proteomes" id="UP000700596"/>
    </source>
</evidence>
<gene>
    <name evidence="1" type="ORF">B0J11DRAFT_344941</name>
</gene>
<dbReference type="EMBL" id="JAGMWT010000009">
    <property type="protein sequence ID" value="KAH7122638.1"/>
    <property type="molecule type" value="Genomic_DNA"/>
</dbReference>